<feature type="chain" id="PRO_5012804803" description="Chitin-binding type-2 domain-containing protein" evidence="1">
    <location>
        <begin position="24"/>
        <end position="123"/>
    </location>
</feature>
<accession>A0A226D1U8</accession>
<gene>
    <name evidence="2" type="ORF">Fcan01_26925</name>
</gene>
<feature type="signal peptide" evidence="1">
    <location>
        <begin position="1"/>
        <end position="23"/>
    </location>
</feature>
<keyword evidence="3" id="KW-1185">Reference proteome</keyword>
<protein>
    <recommendedName>
        <fullName evidence="4">Chitin-binding type-2 domain-containing protein</fullName>
    </recommendedName>
</protein>
<evidence type="ECO:0000256" key="1">
    <source>
        <dbReference type="SAM" id="SignalP"/>
    </source>
</evidence>
<dbReference type="AlphaFoldDB" id="A0A226D1U8"/>
<evidence type="ECO:0008006" key="4">
    <source>
        <dbReference type="Google" id="ProtNLM"/>
    </source>
</evidence>
<organism evidence="2 3">
    <name type="scientific">Folsomia candida</name>
    <name type="common">Springtail</name>
    <dbReference type="NCBI Taxonomy" id="158441"/>
    <lineage>
        <taxon>Eukaryota</taxon>
        <taxon>Metazoa</taxon>
        <taxon>Ecdysozoa</taxon>
        <taxon>Arthropoda</taxon>
        <taxon>Hexapoda</taxon>
        <taxon>Collembola</taxon>
        <taxon>Entomobryomorpha</taxon>
        <taxon>Isotomoidea</taxon>
        <taxon>Isotomidae</taxon>
        <taxon>Proisotominae</taxon>
        <taxon>Folsomia</taxon>
    </lineage>
</organism>
<reference evidence="2 3" key="1">
    <citation type="submission" date="2015-12" db="EMBL/GenBank/DDBJ databases">
        <title>The genome of Folsomia candida.</title>
        <authorList>
            <person name="Faddeeva A."/>
            <person name="Derks M.F."/>
            <person name="Anvar Y."/>
            <person name="Smit S."/>
            <person name="Van Straalen N."/>
            <person name="Roelofs D."/>
        </authorList>
    </citation>
    <scope>NUCLEOTIDE SEQUENCE [LARGE SCALE GENOMIC DNA]</scope>
    <source>
        <strain evidence="2 3">VU population</strain>
        <tissue evidence="2">Whole body</tissue>
    </source>
</reference>
<dbReference type="EMBL" id="LNIX01000047">
    <property type="protein sequence ID" value="OXA38256.1"/>
    <property type="molecule type" value="Genomic_DNA"/>
</dbReference>
<keyword evidence="1" id="KW-0732">Signal</keyword>
<comment type="caution">
    <text evidence="2">The sequence shown here is derived from an EMBL/GenBank/DDBJ whole genome shotgun (WGS) entry which is preliminary data.</text>
</comment>
<evidence type="ECO:0000313" key="2">
    <source>
        <dbReference type="EMBL" id="OXA38256.1"/>
    </source>
</evidence>
<proteinExistence type="predicted"/>
<sequence>MPAKSVVVFFLAVVILLVQDGIAQTKPMTYDCKKNGFFAIDTQTKKDNFCPWIAEFCSAGFVAKPVNCPVGNSICDFVRCTFIPQYGVFSTVFYKCAEEVLPTDDLYQFDEVKQACFMLPAAG</sequence>
<name>A0A226D1U8_FOLCA</name>
<dbReference type="Proteomes" id="UP000198287">
    <property type="component" value="Unassembled WGS sequence"/>
</dbReference>
<evidence type="ECO:0000313" key="3">
    <source>
        <dbReference type="Proteomes" id="UP000198287"/>
    </source>
</evidence>